<organism evidence="1">
    <name type="scientific">Bacteroides intestinalis</name>
    <dbReference type="NCBI Taxonomy" id="329854"/>
    <lineage>
        <taxon>Bacteria</taxon>
        <taxon>Pseudomonadati</taxon>
        <taxon>Bacteroidota</taxon>
        <taxon>Bacteroidia</taxon>
        <taxon>Bacteroidales</taxon>
        <taxon>Bacteroidaceae</taxon>
        <taxon>Bacteroides</taxon>
    </lineage>
</organism>
<gene>
    <name evidence="1" type="ORF">BILFYP9_03663</name>
</gene>
<dbReference type="AlphaFoldDB" id="A0A6N2WPE3"/>
<name>A0A6N2WPE3_9BACE</name>
<accession>A0A6N2WPE3</accession>
<dbReference type="EMBL" id="CACRSU010000048">
    <property type="protein sequence ID" value="VYT44028.1"/>
    <property type="molecule type" value="Genomic_DNA"/>
</dbReference>
<protein>
    <submittedName>
        <fullName evidence="1">Uncharacterized protein</fullName>
    </submittedName>
</protein>
<evidence type="ECO:0000313" key="1">
    <source>
        <dbReference type="EMBL" id="VYT44028.1"/>
    </source>
</evidence>
<proteinExistence type="predicted"/>
<reference evidence="1" key="1">
    <citation type="submission" date="2019-11" db="EMBL/GenBank/DDBJ databases">
        <authorList>
            <person name="Feng L."/>
        </authorList>
    </citation>
    <scope>NUCLEOTIDE SEQUENCE</scope>
    <source>
        <strain evidence="1">BintestinalisLFYP9</strain>
    </source>
</reference>
<sequence length="37" mass="4241">MLLKYLKFCLYGGGIKKMLSLCLEDYMSSIDSPKYST</sequence>